<organism evidence="1 2">
    <name type="scientific">Lacimicrobium alkaliphilum</name>
    <dbReference type="NCBI Taxonomy" id="1526571"/>
    <lineage>
        <taxon>Bacteria</taxon>
        <taxon>Pseudomonadati</taxon>
        <taxon>Pseudomonadota</taxon>
        <taxon>Gammaproteobacteria</taxon>
        <taxon>Alteromonadales</taxon>
        <taxon>Alteromonadaceae</taxon>
        <taxon>Lacimicrobium</taxon>
    </lineage>
</organism>
<protein>
    <recommendedName>
        <fullName evidence="3">Dipeptidylpeptidase IV N-terminal domain-containing protein</fullName>
    </recommendedName>
</protein>
<dbReference type="EMBL" id="BMGJ01000003">
    <property type="protein sequence ID" value="GGD55982.1"/>
    <property type="molecule type" value="Genomic_DNA"/>
</dbReference>
<proteinExistence type="predicted"/>
<evidence type="ECO:0000313" key="1">
    <source>
        <dbReference type="EMBL" id="GGD55982.1"/>
    </source>
</evidence>
<gene>
    <name evidence="1" type="ORF">GCM10011357_09460</name>
</gene>
<sequence length="131" mass="15312">MLYRYSLTSEEHVRAETGYLAKVSIDKQRHIMIDPQLNAYVVEVDRSPRLLTQLPAVKPNRWQINGEWLYYTAHKENTALLHRVNIDTGKAEHKELAKNRFRLNFDLSHSESKLAVVKSRLADSDLVEVRR</sequence>
<name>A0ABQ1R5W3_9ALTE</name>
<evidence type="ECO:0008006" key="3">
    <source>
        <dbReference type="Google" id="ProtNLM"/>
    </source>
</evidence>
<reference evidence="2" key="1">
    <citation type="journal article" date="2019" name="Int. J. Syst. Evol. Microbiol.">
        <title>The Global Catalogue of Microorganisms (GCM) 10K type strain sequencing project: providing services to taxonomists for standard genome sequencing and annotation.</title>
        <authorList>
            <consortium name="The Broad Institute Genomics Platform"/>
            <consortium name="The Broad Institute Genome Sequencing Center for Infectious Disease"/>
            <person name="Wu L."/>
            <person name="Ma J."/>
        </authorList>
    </citation>
    <scope>NUCLEOTIDE SEQUENCE [LARGE SCALE GENOMIC DNA]</scope>
    <source>
        <strain evidence="2">CGMCC 1.12923</strain>
    </source>
</reference>
<evidence type="ECO:0000313" key="2">
    <source>
        <dbReference type="Proteomes" id="UP000614272"/>
    </source>
</evidence>
<comment type="caution">
    <text evidence="1">The sequence shown here is derived from an EMBL/GenBank/DDBJ whole genome shotgun (WGS) entry which is preliminary data.</text>
</comment>
<dbReference type="RefSeq" id="WP_099033890.1">
    <property type="nucleotide sequence ID" value="NZ_BMGJ01000003.1"/>
</dbReference>
<dbReference type="Proteomes" id="UP000614272">
    <property type="component" value="Unassembled WGS sequence"/>
</dbReference>
<keyword evidence="2" id="KW-1185">Reference proteome</keyword>
<accession>A0ABQ1R5W3</accession>